<name>A0A3P5X513_9RHOB</name>
<keyword evidence="1" id="KW-0732">Signal</keyword>
<evidence type="ECO:0000256" key="1">
    <source>
        <dbReference type="SAM" id="SignalP"/>
    </source>
</evidence>
<accession>A0A3P5X513</accession>
<protein>
    <submittedName>
        <fullName evidence="2">Uncharacterized protein</fullName>
    </submittedName>
</protein>
<feature type="chain" id="PRO_5017959600" evidence="1">
    <location>
        <begin position="20"/>
        <end position="101"/>
    </location>
</feature>
<dbReference type="Proteomes" id="UP000277498">
    <property type="component" value="Unassembled WGS sequence"/>
</dbReference>
<reference evidence="2 3" key="1">
    <citation type="submission" date="2018-11" db="EMBL/GenBank/DDBJ databases">
        <authorList>
            <person name="Criscuolo A."/>
        </authorList>
    </citation>
    <scope>NUCLEOTIDE SEQUENCE [LARGE SCALE GENOMIC DNA]</scope>
    <source>
        <strain evidence="2">ACIP111625</strain>
    </source>
</reference>
<dbReference type="EMBL" id="UXAW01000052">
    <property type="protein sequence ID" value="VDC26121.1"/>
    <property type="molecule type" value="Genomic_DNA"/>
</dbReference>
<proteinExistence type="predicted"/>
<organism evidence="2 3">
    <name type="scientific">Pseudogemmobacter humi</name>
    <dbReference type="NCBI Taxonomy" id="2483812"/>
    <lineage>
        <taxon>Bacteria</taxon>
        <taxon>Pseudomonadati</taxon>
        <taxon>Pseudomonadota</taxon>
        <taxon>Alphaproteobacteria</taxon>
        <taxon>Rhodobacterales</taxon>
        <taxon>Paracoccaceae</taxon>
        <taxon>Pseudogemmobacter</taxon>
    </lineage>
</organism>
<sequence>MRRSLVTAALILAAGAARAETCDYFDMVSGASGTEDCSVAWHEAGATFRLSGVAFEWVEHNRQGQWSTGLLNGHPAARYEIDRTRYAYSTLDLTLFLDTSE</sequence>
<dbReference type="AlphaFoldDB" id="A0A3P5X513"/>
<gene>
    <name evidence="2" type="ORF">XINFAN_01604</name>
</gene>
<evidence type="ECO:0000313" key="3">
    <source>
        <dbReference type="Proteomes" id="UP000277498"/>
    </source>
</evidence>
<keyword evidence="3" id="KW-1185">Reference proteome</keyword>
<dbReference type="OrthoDB" id="7571582at2"/>
<dbReference type="RefSeq" id="WP_124086015.1">
    <property type="nucleotide sequence ID" value="NZ_UXAW01000052.1"/>
</dbReference>
<evidence type="ECO:0000313" key="2">
    <source>
        <dbReference type="EMBL" id="VDC26121.1"/>
    </source>
</evidence>
<feature type="signal peptide" evidence="1">
    <location>
        <begin position="1"/>
        <end position="19"/>
    </location>
</feature>